<dbReference type="RefSeq" id="WP_213946242.1">
    <property type="nucleotide sequence ID" value="NZ_JAHBGI010000001.1"/>
</dbReference>
<evidence type="ECO:0000313" key="2">
    <source>
        <dbReference type="EMBL" id="MBS9525382.1"/>
    </source>
</evidence>
<evidence type="ECO:0000313" key="3">
    <source>
        <dbReference type="Proteomes" id="UP001319104"/>
    </source>
</evidence>
<dbReference type="EMBL" id="JAHCMY010000011">
    <property type="protein sequence ID" value="MBS9525382.1"/>
    <property type="molecule type" value="Genomic_DNA"/>
</dbReference>
<evidence type="ECO:0000259" key="1">
    <source>
        <dbReference type="Pfam" id="PF04326"/>
    </source>
</evidence>
<reference evidence="2 3" key="1">
    <citation type="submission" date="2021-05" db="EMBL/GenBank/DDBJ databases">
        <authorList>
            <person name="Zhang Z.D."/>
            <person name="Osman G."/>
        </authorList>
    </citation>
    <scope>NUCLEOTIDE SEQUENCE [LARGE SCALE GENOMIC DNA]</scope>
    <source>
        <strain evidence="2 3">KCTC 32217</strain>
    </source>
</reference>
<protein>
    <submittedName>
        <fullName evidence="2">ATP-binding protein</fullName>
    </submittedName>
</protein>
<dbReference type="Pfam" id="PF04326">
    <property type="entry name" value="SLFN_AlbA_2"/>
    <property type="match status" value="1"/>
</dbReference>
<dbReference type="PANTHER" id="PTHR30595">
    <property type="entry name" value="GLPR-RELATED TRANSCRIPTIONAL REPRESSOR"/>
    <property type="match status" value="1"/>
</dbReference>
<dbReference type="AlphaFoldDB" id="A0AAP2G284"/>
<organism evidence="2 3">
    <name type="scientific">Litoribacter ruber</name>
    <dbReference type="NCBI Taxonomy" id="702568"/>
    <lineage>
        <taxon>Bacteria</taxon>
        <taxon>Pseudomonadati</taxon>
        <taxon>Bacteroidota</taxon>
        <taxon>Cytophagia</taxon>
        <taxon>Cytophagales</taxon>
        <taxon>Cyclobacteriaceae</taxon>
        <taxon>Litoribacter</taxon>
    </lineage>
</organism>
<feature type="domain" description="Schlafen AlbA-2" evidence="1">
    <location>
        <begin position="14"/>
        <end position="129"/>
    </location>
</feature>
<dbReference type="Proteomes" id="UP001319104">
    <property type="component" value="Unassembled WGS sequence"/>
</dbReference>
<dbReference type="PANTHER" id="PTHR30595:SF6">
    <property type="entry name" value="SCHLAFEN ALBA-2 DOMAIN-CONTAINING PROTEIN"/>
    <property type="match status" value="1"/>
</dbReference>
<gene>
    <name evidence="2" type="ORF">KI659_15285</name>
</gene>
<dbReference type="InterPro" id="IPR038461">
    <property type="entry name" value="Schlafen_AlbA_2_dom_sf"/>
</dbReference>
<keyword evidence="2" id="KW-0547">Nucleotide-binding</keyword>
<dbReference type="InterPro" id="IPR007421">
    <property type="entry name" value="Schlafen_AlbA_2_dom"/>
</dbReference>
<name>A0AAP2G284_9BACT</name>
<accession>A0AAP2G284</accession>
<keyword evidence="3" id="KW-1185">Reference proteome</keyword>
<dbReference type="GO" id="GO:0005524">
    <property type="term" value="F:ATP binding"/>
    <property type="evidence" value="ECO:0007669"/>
    <property type="project" value="UniProtKB-KW"/>
</dbReference>
<proteinExistence type="predicted"/>
<keyword evidence="2" id="KW-0067">ATP-binding</keyword>
<comment type="caution">
    <text evidence="2">The sequence shown here is derived from an EMBL/GenBank/DDBJ whole genome shotgun (WGS) entry which is preliminary data.</text>
</comment>
<dbReference type="Gene3D" id="3.30.950.30">
    <property type="entry name" value="Schlafen, AAA domain"/>
    <property type="match status" value="1"/>
</dbReference>
<sequence length="210" mass="24199">MTLQEVANLAKQGEGLHIEFKKKVAHPDKIIKEVIALANTEGGYLLIGVDDDGTVSGQRYVDEDVFLLDKTISESVKPKLFYEKFILPINAKKGVAVFKFEKSPSRPHYFLEEKKRRSFIRVKDRSVQASREVWEILKKQKKEQDVFFQYGEKEDVLMKALKEQESITLKQFAKLAKLPRFAASRILVRMVLANVLEIIPQEGEDLYVLK</sequence>